<organism evidence="2 3">
    <name type="scientific">Syntrophobotulus glycolicus (strain DSM 8271 / FlGlyR)</name>
    <dbReference type="NCBI Taxonomy" id="645991"/>
    <lineage>
        <taxon>Bacteria</taxon>
        <taxon>Bacillati</taxon>
        <taxon>Bacillota</taxon>
        <taxon>Clostridia</taxon>
        <taxon>Eubacteriales</taxon>
        <taxon>Desulfitobacteriaceae</taxon>
        <taxon>Syntrophobotulus</taxon>
    </lineage>
</organism>
<protein>
    <recommendedName>
        <fullName evidence="1">DUF6906 domain-containing protein</fullName>
    </recommendedName>
</protein>
<dbReference type="InterPro" id="IPR054201">
    <property type="entry name" value="DUF6906"/>
</dbReference>
<dbReference type="Pfam" id="PF21847">
    <property type="entry name" value="DUF6906"/>
    <property type="match status" value="1"/>
</dbReference>
<keyword evidence="3" id="KW-1185">Reference proteome</keyword>
<dbReference type="Proteomes" id="UP000007488">
    <property type="component" value="Chromosome"/>
</dbReference>
<evidence type="ECO:0000259" key="1">
    <source>
        <dbReference type="Pfam" id="PF21847"/>
    </source>
</evidence>
<reference evidence="2 3" key="1">
    <citation type="journal article" date="2011" name="Stand. Genomic Sci.">
        <title>Complete genome sequence of Syntrophobotulus glycolicus type strain (FlGlyR).</title>
        <authorList>
            <person name="Han C."/>
            <person name="Mwirichia R."/>
            <person name="Chertkov O."/>
            <person name="Held B."/>
            <person name="Lapidus A."/>
            <person name="Nolan M."/>
            <person name="Lucas S."/>
            <person name="Hammon N."/>
            <person name="Deshpande S."/>
            <person name="Cheng J.F."/>
            <person name="Tapia R."/>
            <person name="Goodwin L."/>
            <person name="Pitluck S."/>
            <person name="Huntemann M."/>
            <person name="Liolios K."/>
            <person name="Ivanova N."/>
            <person name="Pagani I."/>
            <person name="Mavromatis K."/>
            <person name="Ovchinikova G."/>
            <person name="Pati A."/>
            <person name="Chen A."/>
            <person name="Palaniappan K."/>
            <person name="Land M."/>
            <person name="Hauser L."/>
            <person name="Brambilla E.M."/>
            <person name="Rohde M."/>
            <person name="Spring S."/>
            <person name="Sikorski J."/>
            <person name="Goker M."/>
            <person name="Woyke T."/>
            <person name="Bristow J."/>
            <person name="Eisen J.A."/>
            <person name="Markowitz V."/>
            <person name="Hugenholtz P."/>
            <person name="Kyrpides N.C."/>
            <person name="Klenk H.P."/>
            <person name="Detter J.C."/>
        </authorList>
    </citation>
    <scope>NUCLEOTIDE SEQUENCE [LARGE SCALE GENOMIC DNA]</scope>
    <source>
        <strain evidence="3">DSM 8271 / FlGlyR</strain>
    </source>
</reference>
<dbReference type="HOGENOM" id="CLU_196134_1_1_9"/>
<dbReference type="KEGG" id="sgy:Sgly_0752"/>
<feature type="domain" description="DUF6906" evidence="1">
    <location>
        <begin position="1"/>
        <end position="49"/>
    </location>
</feature>
<proteinExistence type="predicted"/>
<dbReference type="STRING" id="645991.Sgly_0752"/>
<dbReference type="AlphaFoldDB" id="F0T0P4"/>
<accession>F0T0P4</accession>
<dbReference type="eggNOG" id="ENOG50339V3">
    <property type="taxonomic scope" value="Bacteria"/>
</dbReference>
<reference evidence="3" key="2">
    <citation type="submission" date="2011-02" db="EMBL/GenBank/DDBJ databases">
        <title>The complete genome of Syntrophobotulus glycolicus DSM 8271.</title>
        <authorList>
            <person name="Lucas S."/>
            <person name="Copeland A."/>
            <person name="Lapidus A."/>
            <person name="Bruce D."/>
            <person name="Goodwin L."/>
            <person name="Pitluck S."/>
            <person name="Kyrpides N."/>
            <person name="Mavromatis K."/>
            <person name="Pagani I."/>
            <person name="Ivanova N."/>
            <person name="Mikhailova N."/>
            <person name="Chertkov O."/>
            <person name="Held B."/>
            <person name="Detter J.C."/>
            <person name="Tapia R."/>
            <person name="Han C."/>
            <person name="Land M."/>
            <person name="Hauser L."/>
            <person name="Markowitz V."/>
            <person name="Cheng J.-F."/>
            <person name="Hugenholtz P."/>
            <person name="Woyke T."/>
            <person name="Wu D."/>
            <person name="Spring S."/>
            <person name="Schroeder M."/>
            <person name="Brambilla E."/>
            <person name="Klenk H.-P."/>
            <person name="Eisen J.A."/>
        </authorList>
    </citation>
    <scope>NUCLEOTIDE SEQUENCE [LARGE SCALE GENOMIC DNA]</scope>
    <source>
        <strain evidence="3">DSM 8271 / FlGlyR</strain>
    </source>
</reference>
<gene>
    <name evidence="2" type="ordered locus">Sgly_0752</name>
</gene>
<evidence type="ECO:0000313" key="3">
    <source>
        <dbReference type="Proteomes" id="UP000007488"/>
    </source>
</evidence>
<evidence type="ECO:0000313" key="2">
    <source>
        <dbReference type="EMBL" id="ADY55109.1"/>
    </source>
</evidence>
<dbReference type="RefSeq" id="WP_013623980.1">
    <property type="nucleotide sequence ID" value="NC_015172.1"/>
</dbReference>
<name>F0T0P4_SYNGF</name>
<sequence length="51" mass="5893">MKHGKNPTRKQKIMIKKVGLNPDNWLVVKNTTDQLCLINRESGRTKEIPYG</sequence>
<dbReference type="EMBL" id="CP002547">
    <property type="protein sequence ID" value="ADY55109.1"/>
    <property type="molecule type" value="Genomic_DNA"/>
</dbReference>